<comment type="caution">
    <text evidence="21">The sequence shown here is derived from an EMBL/GenBank/DDBJ whole genome shotgun (WGS) entry which is preliminary data.</text>
</comment>
<dbReference type="SUPFAM" id="SSF82171">
    <property type="entry name" value="DPP6 N-terminal domain-like"/>
    <property type="match status" value="1"/>
</dbReference>
<keyword evidence="16" id="KW-0325">Glycoprotein</keyword>
<dbReference type="EC" id="3.4.14.5" evidence="5"/>
<evidence type="ECO:0000256" key="14">
    <source>
        <dbReference type="ARBA" id="ARBA00022989"/>
    </source>
</evidence>
<evidence type="ECO:0000256" key="17">
    <source>
        <dbReference type="SAM" id="MobiDB-lite"/>
    </source>
</evidence>
<dbReference type="GO" id="GO:0008239">
    <property type="term" value="F:dipeptidyl-peptidase activity"/>
    <property type="evidence" value="ECO:0007669"/>
    <property type="project" value="UniProtKB-EC"/>
</dbReference>
<feature type="region of interest" description="Disordered" evidence="17">
    <location>
        <begin position="1"/>
        <end position="33"/>
    </location>
</feature>
<comment type="similarity">
    <text evidence="4">Belongs to the peptidase S9B family.</text>
</comment>
<evidence type="ECO:0000256" key="13">
    <source>
        <dbReference type="ARBA" id="ARBA00022968"/>
    </source>
</evidence>
<evidence type="ECO:0000256" key="3">
    <source>
        <dbReference type="ARBA" id="ARBA00004576"/>
    </source>
</evidence>
<comment type="function">
    <text evidence="2">Type IV dipeptidyl-peptidase which removes N-terminal dipeptides sequentially from polypeptides having unsubstituted N-termini provided that the penultimate residue is proline.</text>
</comment>
<protein>
    <recommendedName>
        <fullName evidence="6">Probable dipeptidyl-aminopeptidase B</fullName>
        <ecNumber evidence="5">3.4.14.5</ecNumber>
    </recommendedName>
</protein>
<evidence type="ECO:0000256" key="2">
    <source>
        <dbReference type="ARBA" id="ARBA00002218"/>
    </source>
</evidence>
<evidence type="ECO:0000313" key="22">
    <source>
        <dbReference type="Proteomes" id="UP000028545"/>
    </source>
</evidence>
<name>A0A084GGA3_PSEDA</name>
<evidence type="ECO:0000256" key="18">
    <source>
        <dbReference type="SAM" id="Phobius"/>
    </source>
</evidence>
<evidence type="ECO:0000256" key="6">
    <source>
        <dbReference type="ARBA" id="ARBA00014118"/>
    </source>
</evidence>
<keyword evidence="9" id="KW-0645">Protease</keyword>
<evidence type="ECO:0000313" key="21">
    <source>
        <dbReference type="EMBL" id="KEZ46365.1"/>
    </source>
</evidence>
<comment type="subcellular location">
    <subcellularLocation>
        <location evidence="3">Vacuole membrane</location>
        <topology evidence="3">Single-pass type II membrane protein</topology>
    </subcellularLocation>
</comment>
<proteinExistence type="inferred from homology"/>
<dbReference type="Pfam" id="PF00930">
    <property type="entry name" value="DPPIV_N"/>
    <property type="match status" value="1"/>
</dbReference>
<dbReference type="AlphaFoldDB" id="A0A084GGA3"/>
<dbReference type="GO" id="GO:0006508">
    <property type="term" value="P:proteolysis"/>
    <property type="evidence" value="ECO:0007669"/>
    <property type="project" value="UniProtKB-KW"/>
</dbReference>
<keyword evidence="14 18" id="KW-1133">Transmembrane helix</keyword>
<dbReference type="VEuPathDB" id="FungiDB:SAPIO_CDS0674"/>
<dbReference type="OrthoDB" id="16520at2759"/>
<dbReference type="KEGG" id="sapo:SAPIO_CDS0674"/>
<accession>A0A084GGA3</accession>
<keyword evidence="8" id="KW-0926">Vacuole</keyword>
<dbReference type="PANTHER" id="PTHR11731:SF200">
    <property type="entry name" value="DIPEPTIDYL PEPTIDASE 10, ISOFORM B"/>
    <property type="match status" value="1"/>
</dbReference>
<dbReference type="GO" id="GO:0004177">
    <property type="term" value="F:aminopeptidase activity"/>
    <property type="evidence" value="ECO:0007669"/>
    <property type="project" value="UniProtKB-KW"/>
</dbReference>
<dbReference type="HOGENOM" id="CLU_006105_0_1_1"/>
<sequence length="943" mass="104905">MAPRDSPPSSTSKLEDPYDSRSSEETLSSVSTTSLVFERIEQRLNEKLAYEAASRRPYDDDPLRDDPQDDDPDGDLETARFLAPGARIQTRGMDKRWCRAIGALAAILTTAWFVALFAFLSAGRSKAAGAGVIEPDGAAIGLKPATGNPVTLEQVLGYEWAPASHSISWVPGPDNEDGLLLQQGAAGKDYLVVEDIRTLKGGDDSVKDSTKAEDPSIAASRTLIKSSSLKYGDDFIHPEKVWPSRNLKKVLIATRTKSVWRHSFSAVYYILDVETQELEPLDPLDVTSVVRFAIWSPQSDAIAFTKDNNLYLRTLDARGSNKKVRQITRDGGPNVFYGIPDWVFEEEIFGSNQGTWWSDDGKFIAVFRANETEVPEYPVDFFIEPPVDQKSEDDMLYPKTEWLKYPKAGAPNPVVDVQFYDVDASEVFTVNVDGGFDEADRLVTNVLWAGDKVIIKETNRISDVLRVVLIDPKARAGKTVRTVDVKDIDGGWFERSEPKYIPADPANGRPEAGYVDTVLAGFGDHLAYFTPLDNPEPKILTSGDWEVVNAPSAIDLANNLVYFVSTKESSIQRHVYSVKLDGTDLTPVTNVTEEAYYGVSFSSGAGYALLNYQGPSVPWHKVVSTPSNNPDDPPYEHVLETNEKLRRMVKTYDVPALRYGTVEVDGVHLNYVERLPPNFNPARKYPVLFFQYSGPGSQQVNKRFSVNYQSFVASSLGYVVVTVDGRGTGFIGRKARVLIRGNLGRWESHDQIAAGKHWAAKPYIDPSRLAIWGWSFGGFNTLKTLEVDAGETFSYGVAVAPVTDWRLYDSIYTERYMRTPQENPEGYAATAISNASALAGPTDGSGGIVRFMIMHGTADDNVHVQNTLKLLDELDLAGARNYDVHVYPDSNHGIYFHKANSALYHRLTDWLINAFNGEWVRLRNPKPKQEAKKRKIERDEVKN</sequence>
<dbReference type="FunFam" id="3.40.50.1820:FF:000003">
    <property type="entry name" value="Dipeptidyl peptidase 4"/>
    <property type="match status" value="1"/>
</dbReference>
<keyword evidence="15 18" id="KW-0472">Membrane</keyword>
<dbReference type="Proteomes" id="UP000028545">
    <property type="component" value="Unassembled WGS sequence"/>
</dbReference>
<keyword evidence="11" id="KW-0378">Hydrolase</keyword>
<dbReference type="Gene3D" id="3.40.50.1820">
    <property type="entry name" value="alpha/beta hydrolase"/>
    <property type="match status" value="1"/>
</dbReference>
<feature type="domain" description="Dipeptidylpeptidase IV N-terminal" evidence="20">
    <location>
        <begin position="244"/>
        <end position="619"/>
    </location>
</feature>
<keyword evidence="7 21" id="KW-0031">Aminopeptidase</keyword>
<dbReference type="MEROPS" id="S09.006"/>
<gene>
    <name evidence="21" type="ORF">SAPIO_CDS0674</name>
</gene>
<keyword evidence="10 18" id="KW-0812">Transmembrane</keyword>
<dbReference type="Gene3D" id="2.140.10.30">
    <property type="entry name" value="Dipeptidylpeptidase IV, N-terminal domain"/>
    <property type="match status" value="1"/>
</dbReference>
<reference evidence="21 22" key="1">
    <citation type="journal article" date="2014" name="Genome Announc.">
        <title>Draft genome sequence of the pathogenic fungus Scedosporium apiospermum.</title>
        <authorList>
            <person name="Vandeputte P."/>
            <person name="Ghamrawi S."/>
            <person name="Rechenmann M."/>
            <person name="Iltis A."/>
            <person name="Giraud S."/>
            <person name="Fleury M."/>
            <person name="Thornton C."/>
            <person name="Delhaes L."/>
            <person name="Meyer W."/>
            <person name="Papon N."/>
            <person name="Bouchara J.P."/>
        </authorList>
    </citation>
    <scope>NUCLEOTIDE SEQUENCE [LARGE SCALE GENOMIC DNA]</scope>
    <source>
        <strain evidence="21 22">IHEM 14462</strain>
    </source>
</reference>
<feature type="region of interest" description="Disordered" evidence="17">
    <location>
        <begin position="51"/>
        <end position="78"/>
    </location>
</feature>
<evidence type="ECO:0000256" key="1">
    <source>
        <dbReference type="ARBA" id="ARBA00001257"/>
    </source>
</evidence>
<dbReference type="GO" id="GO:0005886">
    <property type="term" value="C:plasma membrane"/>
    <property type="evidence" value="ECO:0007669"/>
    <property type="project" value="TreeGrafter"/>
</dbReference>
<keyword evidence="22" id="KW-1185">Reference proteome</keyword>
<comment type="catalytic activity">
    <reaction evidence="1">
        <text>Release of an N-terminal dipeptide, Xaa-Yaa-|-Zaa-, from a polypeptide, preferentially when Yaa is Pro, provided Zaa is neither Pro nor hydroxyproline.</text>
        <dbReference type="EC" id="3.4.14.5"/>
    </reaction>
</comment>
<feature type="compositionally biased region" description="Basic and acidic residues" evidence="17">
    <location>
        <begin position="51"/>
        <end position="66"/>
    </location>
</feature>
<dbReference type="InterPro" id="IPR001375">
    <property type="entry name" value="Peptidase_S9_cat"/>
</dbReference>
<evidence type="ECO:0000256" key="8">
    <source>
        <dbReference type="ARBA" id="ARBA00022554"/>
    </source>
</evidence>
<dbReference type="InterPro" id="IPR002469">
    <property type="entry name" value="Peptidase_S9B_N"/>
</dbReference>
<evidence type="ECO:0000256" key="12">
    <source>
        <dbReference type="ARBA" id="ARBA00022825"/>
    </source>
</evidence>
<evidence type="ECO:0000256" key="4">
    <source>
        <dbReference type="ARBA" id="ARBA00006150"/>
    </source>
</evidence>
<evidence type="ECO:0000256" key="11">
    <source>
        <dbReference type="ARBA" id="ARBA00022801"/>
    </source>
</evidence>
<feature type="compositionally biased region" description="Basic and acidic residues" evidence="17">
    <location>
        <begin position="13"/>
        <end position="24"/>
    </location>
</feature>
<evidence type="ECO:0000256" key="5">
    <source>
        <dbReference type="ARBA" id="ARBA00012062"/>
    </source>
</evidence>
<dbReference type="OMA" id="MRTPQEN"/>
<evidence type="ECO:0000259" key="19">
    <source>
        <dbReference type="Pfam" id="PF00326"/>
    </source>
</evidence>
<evidence type="ECO:0000256" key="15">
    <source>
        <dbReference type="ARBA" id="ARBA00023136"/>
    </source>
</evidence>
<keyword evidence="13" id="KW-0735">Signal-anchor</keyword>
<organism evidence="21 22">
    <name type="scientific">Pseudallescheria apiosperma</name>
    <name type="common">Scedosporium apiospermum</name>
    <dbReference type="NCBI Taxonomy" id="563466"/>
    <lineage>
        <taxon>Eukaryota</taxon>
        <taxon>Fungi</taxon>
        <taxon>Dikarya</taxon>
        <taxon>Ascomycota</taxon>
        <taxon>Pezizomycotina</taxon>
        <taxon>Sordariomycetes</taxon>
        <taxon>Hypocreomycetidae</taxon>
        <taxon>Microascales</taxon>
        <taxon>Microascaceae</taxon>
        <taxon>Scedosporium</taxon>
    </lineage>
</organism>
<dbReference type="EMBL" id="JOWA01000033">
    <property type="protein sequence ID" value="KEZ46365.1"/>
    <property type="molecule type" value="Genomic_DNA"/>
</dbReference>
<feature type="compositionally biased region" description="Acidic residues" evidence="17">
    <location>
        <begin position="67"/>
        <end position="76"/>
    </location>
</feature>
<evidence type="ECO:0000256" key="9">
    <source>
        <dbReference type="ARBA" id="ARBA00022670"/>
    </source>
</evidence>
<evidence type="ECO:0000256" key="7">
    <source>
        <dbReference type="ARBA" id="ARBA00022438"/>
    </source>
</evidence>
<keyword evidence="12" id="KW-0720">Serine protease</keyword>
<dbReference type="RefSeq" id="XP_016646164.1">
    <property type="nucleotide sequence ID" value="XM_016783398.1"/>
</dbReference>
<dbReference type="SUPFAM" id="SSF53474">
    <property type="entry name" value="alpha/beta-Hydrolases"/>
    <property type="match status" value="1"/>
</dbReference>
<evidence type="ECO:0000259" key="20">
    <source>
        <dbReference type="Pfam" id="PF00930"/>
    </source>
</evidence>
<dbReference type="Pfam" id="PF00326">
    <property type="entry name" value="Peptidase_S9"/>
    <property type="match status" value="1"/>
</dbReference>
<feature type="transmembrane region" description="Helical" evidence="18">
    <location>
        <begin position="97"/>
        <end position="120"/>
    </location>
</feature>
<dbReference type="GO" id="GO:0005774">
    <property type="term" value="C:vacuolar membrane"/>
    <property type="evidence" value="ECO:0007669"/>
    <property type="project" value="UniProtKB-SubCell"/>
</dbReference>
<dbReference type="InterPro" id="IPR050278">
    <property type="entry name" value="Serine_Prot_S9B/DPPIV"/>
</dbReference>
<dbReference type="GO" id="GO:0008236">
    <property type="term" value="F:serine-type peptidase activity"/>
    <property type="evidence" value="ECO:0007669"/>
    <property type="project" value="UniProtKB-KW"/>
</dbReference>
<dbReference type="PANTHER" id="PTHR11731">
    <property type="entry name" value="PROTEASE FAMILY S9B,C DIPEPTIDYL-PEPTIDASE IV-RELATED"/>
    <property type="match status" value="1"/>
</dbReference>
<dbReference type="GeneID" id="27718826"/>
<dbReference type="InterPro" id="IPR029058">
    <property type="entry name" value="AB_hydrolase_fold"/>
</dbReference>
<evidence type="ECO:0000256" key="10">
    <source>
        <dbReference type="ARBA" id="ARBA00022692"/>
    </source>
</evidence>
<feature type="domain" description="Peptidase S9 prolyl oligopeptidase catalytic" evidence="19">
    <location>
        <begin position="707"/>
        <end position="917"/>
    </location>
</feature>
<evidence type="ECO:0000256" key="16">
    <source>
        <dbReference type="ARBA" id="ARBA00023180"/>
    </source>
</evidence>